<dbReference type="AlphaFoldDB" id="A0A7S3EFH0"/>
<gene>
    <name evidence="1" type="ORF">RMAR00112_LOCUS15655</name>
</gene>
<name>A0A7S3EFH0_9RHOD</name>
<organism evidence="1">
    <name type="scientific">Rhodosorus marinus</name>
    <dbReference type="NCBI Taxonomy" id="101924"/>
    <lineage>
        <taxon>Eukaryota</taxon>
        <taxon>Rhodophyta</taxon>
        <taxon>Stylonematophyceae</taxon>
        <taxon>Stylonematales</taxon>
        <taxon>Stylonemataceae</taxon>
        <taxon>Rhodosorus</taxon>
    </lineage>
</organism>
<reference evidence="1" key="1">
    <citation type="submission" date="2021-01" db="EMBL/GenBank/DDBJ databases">
        <authorList>
            <person name="Corre E."/>
            <person name="Pelletier E."/>
            <person name="Niang G."/>
            <person name="Scheremetjew M."/>
            <person name="Finn R."/>
            <person name="Kale V."/>
            <person name="Holt S."/>
            <person name="Cochrane G."/>
            <person name="Meng A."/>
            <person name="Brown T."/>
            <person name="Cohen L."/>
        </authorList>
    </citation>
    <scope>NUCLEOTIDE SEQUENCE</scope>
    <source>
        <strain evidence="1">CCMP 769</strain>
    </source>
</reference>
<dbReference type="EMBL" id="HBHW01020155">
    <property type="protein sequence ID" value="CAE0047674.1"/>
    <property type="molecule type" value="Transcribed_RNA"/>
</dbReference>
<accession>A0A7S3EFH0</accession>
<protein>
    <submittedName>
        <fullName evidence="1">Uncharacterized protein</fullName>
    </submittedName>
</protein>
<sequence>MYIKKTCVVPILREPAMRIGRVRDRTSRARRFMGSRNPHACRGCSKTSTQNGHLRKRVSEQGRVGRTFFMCDSCNSDVLREVQAATSPSRVHKKRRNCAPKFFPWAFKEKSSLKQQILQLHGEKAT</sequence>
<evidence type="ECO:0000313" key="1">
    <source>
        <dbReference type="EMBL" id="CAE0047674.1"/>
    </source>
</evidence>
<proteinExistence type="predicted"/>